<feature type="compositionally biased region" description="Pro residues" evidence="2">
    <location>
        <begin position="1"/>
        <end position="20"/>
    </location>
</feature>
<dbReference type="RefSeq" id="XP_043045961.1">
    <property type="nucleotide sequence ID" value="XM_043184698.1"/>
</dbReference>
<evidence type="ECO:0000256" key="1">
    <source>
        <dbReference type="SAM" id="Coils"/>
    </source>
</evidence>
<evidence type="ECO:0000256" key="2">
    <source>
        <dbReference type="SAM" id="MobiDB-lite"/>
    </source>
</evidence>
<proteinExistence type="predicted"/>
<dbReference type="GeneID" id="66106995"/>
<accession>A0A9P7W317</accession>
<keyword evidence="4" id="KW-1185">Reference proteome</keyword>
<feature type="region of interest" description="Disordered" evidence="2">
    <location>
        <begin position="154"/>
        <end position="174"/>
    </location>
</feature>
<gene>
    <name evidence="3" type="ORF">BT62DRAFT_925020</name>
</gene>
<keyword evidence="1" id="KW-0175">Coiled coil</keyword>
<dbReference type="EMBL" id="MU250523">
    <property type="protein sequence ID" value="KAG7452461.1"/>
    <property type="molecule type" value="Genomic_DNA"/>
</dbReference>
<name>A0A9P7W317_9AGAR</name>
<evidence type="ECO:0000313" key="4">
    <source>
        <dbReference type="Proteomes" id="UP000812287"/>
    </source>
</evidence>
<dbReference type="AlphaFoldDB" id="A0A9P7W317"/>
<dbReference type="Proteomes" id="UP000812287">
    <property type="component" value="Unassembled WGS sequence"/>
</dbReference>
<dbReference type="OrthoDB" id="2749714at2759"/>
<reference evidence="3" key="1">
    <citation type="submission" date="2020-11" db="EMBL/GenBank/DDBJ databases">
        <title>Adaptations for nitrogen fixation in a non-lichenized fungal sporocarp promotes dispersal by wood-feeding termites.</title>
        <authorList>
            <consortium name="DOE Joint Genome Institute"/>
            <person name="Koch R.A."/>
            <person name="Yoon G."/>
            <person name="Arayal U."/>
            <person name="Lail K."/>
            <person name="Amirebrahimi M."/>
            <person name="Labutti K."/>
            <person name="Lipzen A."/>
            <person name="Riley R."/>
            <person name="Barry K."/>
            <person name="Henrissat B."/>
            <person name="Grigoriev I.V."/>
            <person name="Herr J.R."/>
            <person name="Aime M.C."/>
        </authorList>
    </citation>
    <scope>NUCLEOTIDE SEQUENCE</scope>
    <source>
        <strain evidence="3">MCA 3950</strain>
    </source>
</reference>
<comment type="caution">
    <text evidence="3">The sequence shown here is derived from an EMBL/GenBank/DDBJ whole genome shotgun (WGS) entry which is preliminary data.</text>
</comment>
<organism evidence="3 4">
    <name type="scientific">Guyanagaster necrorhizus</name>
    <dbReference type="NCBI Taxonomy" id="856835"/>
    <lineage>
        <taxon>Eukaryota</taxon>
        <taxon>Fungi</taxon>
        <taxon>Dikarya</taxon>
        <taxon>Basidiomycota</taxon>
        <taxon>Agaricomycotina</taxon>
        <taxon>Agaricomycetes</taxon>
        <taxon>Agaricomycetidae</taxon>
        <taxon>Agaricales</taxon>
        <taxon>Marasmiineae</taxon>
        <taxon>Physalacriaceae</taxon>
        <taxon>Guyanagaster</taxon>
    </lineage>
</organism>
<feature type="region of interest" description="Disordered" evidence="2">
    <location>
        <begin position="1"/>
        <end position="25"/>
    </location>
</feature>
<feature type="coiled-coil region" evidence="1">
    <location>
        <begin position="251"/>
        <end position="299"/>
    </location>
</feature>
<sequence>MSPPPPPPGPSAIPPPPGPPTLGLKQSKYELSTEDRKKIWEQRLSLWVSWARHRTSIMSREERINKVQHILHTAPPSYSPASRLEELERLKKEQNVEEAEFKMIFNKIIESDSWPMVPRPEQGIVENRYADMVKLVDTLSKSISELNISVKKMREDQSATEETPTVTSRKRGRLSDGGLDNFTFNVAELQEGVSAVENQLHDLQNSLLNHDNDIQAEVVGLMENRYDELEAARNAGTDPEAQFRQLSTIKLSTMEKQIEEVALEMADVINRSFTEGEDHEQVKRENAALLGEINMLRAQVQTWESREAESVRHIAVITAALDDYKSHPAAPPVPIAPEHLRPHIESVVLPVIRDTVYTMIDELRANLQQTMNQREMEIYGALYDKLKLAGTVSETVVARMQSPLTASSLPASK</sequence>
<feature type="coiled-coil region" evidence="1">
    <location>
        <begin position="186"/>
        <end position="213"/>
    </location>
</feature>
<protein>
    <submittedName>
        <fullName evidence="3">Uncharacterized protein</fullName>
    </submittedName>
</protein>
<evidence type="ECO:0000313" key="3">
    <source>
        <dbReference type="EMBL" id="KAG7452461.1"/>
    </source>
</evidence>